<keyword evidence="3 6" id="KW-0812">Transmembrane</keyword>
<comment type="caution">
    <text evidence="9">The sequence shown here is derived from an EMBL/GenBank/DDBJ whole genome shotgun (WGS) entry which is preliminary data.</text>
</comment>
<feature type="transmembrane region" description="Helical" evidence="6">
    <location>
        <begin position="34"/>
        <end position="52"/>
    </location>
</feature>
<protein>
    <recommendedName>
        <fullName evidence="11">ComEC/Rec2-related protein domain-containing protein</fullName>
    </recommendedName>
</protein>
<feature type="domain" description="ComEC/Rec2-related protein" evidence="7">
    <location>
        <begin position="223"/>
        <end position="296"/>
    </location>
</feature>
<keyword evidence="2" id="KW-1003">Cell membrane</keyword>
<feature type="domain" description="DUF4131" evidence="8">
    <location>
        <begin position="35"/>
        <end position="184"/>
    </location>
</feature>
<keyword evidence="5 6" id="KW-0472">Membrane</keyword>
<dbReference type="GO" id="GO:0005886">
    <property type="term" value="C:plasma membrane"/>
    <property type="evidence" value="ECO:0007669"/>
    <property type="project" value="UniProtKB-SubCell"/>
</dbReference>
<dbReference type="InterPro" id="IPR004477">
    <property type="entry name" value="ComEC_N"/>
</dbReference>
<organism evidence="9 10">
    <name type="scientific">Candidatus Falkowbacteria bacterium CG_4_9_14_3_um_filter_38_19</name>
    <dbReference type="NCBI Taxonomy" id="1974559"/>
    <lineage>
        <taxon>Bacteria</taxon>
        <taxon>Candidatus Falkowiibacteriota</taxon>
    </lineage>
</organism>
<evidence type="ECO:0008006" key="11">
    <source>
        <dbReference type="Google" id="ProtNLM"/>
    </source>
</evidence>
<comment type="subcellular location">
    <subcellularLocation>
        <location evidence="1">Cell membrane</location>
        <topology evidence="1">Multi-pass membrane protein</topology>
    </subcellularLocation>
</comment>
<gene>
    <name evidence="9" type="ORF">CO116_01830</name>
</gene>
<evidence type="ECO:0000256" key="2">
    <source>
        <dbReference type="ARBA" id="ARBA00022475"/>
    </source>
</evidence>
<feature type="non-terminal residue" evidence="9">
    <location>
        <position position="296"/>
    </location>
</feature>
<evidence type="ECO:0000256" key="6">
    <source>
        <dbReference type="SAM" id="Phobius"/>
    </source>
</evidence>
<dbReference type="Pfam" id="PF13567">
    <property type="entry name" value="DUF4131"/>
    <property type="match status" value="1"/>
</dbReference>
<reference evidence="10" key="1">
    <citation type="submission" date="2017-09" db="EMBL/GenBank/DDBJ databases">
        <title>Depth-based differentiation of microbial function through sediment-hosted aquifers and enrichment of novel symbionts in the deep terrestrial subsurface.</title>
        <authorList>
            <person name="Probst A.J."/>
            <person name="Ladd B."/>
            <person name="Jarett J.K."/>
            <person name="Geller-Mcgrath D.E."/>
            <person name="Sieber C.M.K."/>
            <person name="Emerson J.B."/>
            <person name="Anantharaman K."/>
            <person name="Thomas B.C."/>
            <person name="Malmstrom R."/>
            <person name="Stieglmeier M."/>
            <person name="Klingl A."/>
            <person name="Woyke T."/>
            <person name="Ryan C.M."/>
            <person name="Banfield J.F."/>
        </authorList>
    </citation>
    <scope>NUCLEOTIDE SEQUENCE [LARGE SCALE GENOMIC DNA]</scope>
</reference>
<evidence type="ECO:0000256" key="5">
    <source>
        <dbReference type="ARBA" id="ARBA00023136"/>
    </source>
</evidence>
<evidence type="ECO:0000313" key="9">
    <source>
        <dbReference type="EMBL" id="PJB16806.1"/>
    </source>
</evidence>
<feature type="transmembrane region" description="Helical" evidence="6">
    <location>
        <begin position="276"/>
        <end position="295"/>
    </location>
</feature>
<name>A0A2M8AGW4_9BACT</name>
<keyword evidence="4 6" id="KW-1133">Transmembrane helix</keyword>
<sequence length="296" mass="33506">MNLTKSKLFLICCLVFMVGIMLASFLPADLLNYKIIYFSLIITALILLVLFWQSIKLRLVSLIIIFLFFGLWRYSVSLPPDTPDKIWHYNGQQISFSGIITKEPDIRQDKQKLEITASFSSTLKNNISGRILITTNLYPAFKYGDELAITCELQAPEKFNDFAYDRYLARYDIYSVCYYPKIEKLAAGKGNWLYSKIFTLKDKLINIIDFGLGEPAVSLARPIVFGGQRGLADNIRQQFSQTGLTHIMAVSGFNTTILSAIVLGFLLAVGLDRRRAFYLSIIFLLIYIILVGAPAS</sequence>
<feature type="transmembrane region" description="Helical" evidence="6">
    <location>
        <begin position="247"/>
        <end position="269"/>
    </location>
</feature>
<dbReference type="PANTHER" id="PTHR30619">
    <property type="entry name" value="DNA INTERNALIZATION/COMPETENCE PROTEIN COMEC/REC2"/>
    <property type="match status" value="1"/>
</dbReference>
<dbReference type="InterPro" id="IPR052159">
    <property type="entry name" value="Competence_DNA_uptake"/>
</dbReference>
<evidence type="ECO:0000256" key="3">
    <source>
        <dbReference type="ARBA" id="ARBA00022692"/>
    </source>
</evidence>
<dbReference type="AlphaFoldDB" id="A0A2M8AGW4"/>
<dbReference type="InterPro" id="IPR025405">
    <property type="entry name" value="DUF4131"/>
</dbReference>
<dbReference type="Proteomes" id="UP000230611">
    <property type="component" value="Unassembled WGS sequence"/>
</dbReference>
<evidence type="ECO:0000256" key="1">
    <source>
        <dbReference type="ARBA" id="ARBA00004651"/>
    </source>
</evidence>
<accession>A0A2M8AGW4</accession>
<feature type="transmembrane region" description="Helical" evidence="6">
    <location>
        <begin position="59"/>
        <end position="76"/>
    </location>
</feature>
<dbReference type="EMBL" id="PFUO01000087">
    <property type="protein sequence ID" value="PJB16806.1"/>
    <property type="molecule type" value="Genomic_DNA"/>
</dbReference>
<evidence type="ECO:0000313" key="10">
    <source>
        <dbReference type="Proteomes" id="UP000230611"/>
    </source>
</evidence>
<feature type="transmembrane region" description="Helical" evidence="6">
    <location>
        <begin position="7"/>
        <end position="28"/>
    </location>
</feature>
<dbReference type="Pfam" id="PF03772">
    <property type="entry name" value="Competence"/>
    <property type="match status" value="1"/>
</dbReference>
<proteinExistence type="predicted"/>
<evidence type="ECO:0000259" key="7">
    <source>
        <dbReference type="Pfam" id="PF03772"/>
    </source>
</evidence>
<evidence type="ECO:0000259" key="8">
    <source>
        <dbReference type="Pfam" id="PF13567"/>
    </source>
</evidence>
<evidence type="ECO:0000256" key="4">
    <source>
        <dbReference type="ARBA" id="ARBA00022989"/>
    </source>
</evidence>
<dbReference type="PANTHER" id="PTHR30619:SF1">
    <property type="entry name" value="RECOMBINATION PROTEIN 2"/>
    <property type="match status" value="1"/>
</dbReference>